<dbReference type="Proteomes" id="UP000664781">
    <property type="component" value="Unassembled WGS sequence"/>
</dbReference>
<dbReference type="AlphaFoldDB" id="A0A939JR80"/>
<dbReference type="RefSeq" id="WP_207247438.1">
    <property type="nucleotide sequence ID" value="NZ_JAFMOF010000002.1"/>
</dbReference>
<evidence type="ECO:0000313" key="2">
    <source>
        <dbReference type="Proteomes" id="UP000664781"/>
    </source>
</evidence>
<dbReference type="EMBL" id="JAFMOF010000002">
    <property type="protein sequence ID" value="MBO0654045.1"/>
    <property type="molecule type" value="Genomic_DNA"/>
</dbReference>
<sequence length="101" mass="11171">MTTDRHPMEIDRLTSTTLPGRRMLSAEEIMRWPFRQDTLLPDVHPSTGTGNSSAKLNEDKVRAIRSAAAAGAHLATLGHAFGISERATRHIVDGTSWRHVQ</sequence>
<reference evidence="1" key="1">
    <citation type="submission" date="2021-03" db="EMBL/GenBank/DDBJ databases">
        <title>Streptomyces strains.</title>
        <authorList>
            <person name="Lund M.B."/>
            <person name="Toerring T."/>
        </authorList>
    </citation>
    <scope>NUCLEOTIDE SEQUENCE</scope>
    <source>
        <strain evidence="1">JCM 4242</strain>
    </source>
</reference>
<protein>
    <submittedName>
        <fullName evidence="1">Uncharacterized protein</fullName>
    </submittedName>
</protein>
<gene>
    <name evidence="1" type="ORF">J1792_15060</name>
</gene>
<name>A0A939JR80_9ACTN</name>
<proteinExistence type="predicted"/>
<comment type="caution">
    <text evidence="1">The sequence shown here is derived from an EMBL/GenBank/DDBJ whole genome shotgun (WGS) entry which is preliminary data.</text>
</comment>
<accession>A0A939JR80</accession>
<organism evidence="1 2">
    <name type="scientific">Streptomyces triculaminicus</name>
    <dbReference type="NCBI Taxonomy" id="2816232"/>
    <lineage>
        <taxon>Bacteria</taxon>
        <taxon>Bacillati</taxon>
        <taxon>Actinomycetota</taxon>
        <taxon>Actinomycetes</taxon>
        <taxon>Kitasatosporales</taxon>
        <taxon>Streptomycetaceae</taxon>
        <taxon>Streptomyces</taxon>
    </lineage>
</organism>
<keyword evidence="2" id="KW-1185">Reference proteome</keyword>
<evidence type="ECO:0000313" key="1">
    <source>
        <dbReference type="EMBL" id="MBO0654045.1"/>
    </source>
</evidence>